<keyword evidence="2" id="KW-1185">Reference proteome</keyword>
<dbReference type="Gene3D" id="3.40.50.300">
    <property type="entry name" value="P-loop containing nucleotide triphosphate hydrolases"/>
    <property type="match status" value="1"/>
</dbReference>
<name>A0A409W3Z1_9AGAR</name>
<dbReference type="InParanoid" id="A0A409W3Z1"/>
<evidence type="ECO:0000313" key="2">
    <source>
        <dbReference type="Proteomes" id="UP000284706"/>
    </source>
</evidence>
<evidence type="ECO:0000313" key="1">
    <source>
        <dbReference type="EMBL" id="PPQ73178.1"/>
    </source>
</evidence>
<gene>
    <name evidence="1" type="ORF">CVT26_014777</name>
</gene>
<proteinExistence type="predicted"/>
<protein>
    <recommendedName>
        <fullName evidence="3">DEAD/DEAH box helicase domain-containing protein</fullName>
    </recommendedName>
</protein>
<dbReference type="Proteomes" id="UP000284706">
    <property type="component" value="Unassembled WGS sequence"/>
</dbReference>
<dbReference type="InterPro" id="IPR027417">
    <property type="entry name" value="P-loop_NTPase"/>
</dbReference>
<dbReference type="OrthoDB" id="2499463at2759"/>
<dbReference type="SUPFAM" id="SSF52540">
    <property type="entry name" value="P-loop containing nucleoside triphosphate hydrolases"/>
    <property type="match status" value="1"/>
</dbReference>
<organism evidence="1 2">
    <name type="scientific">Gymnopilus dilepis</name>
    <dbReference type="NCBI Taxonomy" id="231916"/>
    <lineage>
        <taxon>Eukaryota</taxon>
        <taxon>Fungi</taxon>
        <taxon>Dikarya</taxon>
        <taxon>Basidiomycota</taxon>
        <taxon>Agaricomycotina</taxon>
        <taxon>Agaricomycetes</taxon>
        <taxon>Agaricomycetidae</taxon>
        <taxon>Agaricales</taxon>
        <taxon>Agaricineae</taxon>
        <taxon>Hymenogastraceae</taxon>
        <taxon>Gymnopilus</taxon>
    </lineage>
</organism>
<sequence>MTTTSSHNCQRACWYRNLQVACKKAATKKNYNSVKTRAQLSTLFCACHGSDPRDWQLDVTEALLLRLDCVVIAGTGAGKTMPFMMPLLLDEVKKTVVTCLAGHHKV</sequence>
<dbReference type="AlphaFoldDB" id="A0A409W3Z1"/>
<reference evidence="1 2" key="1">
    <citation type="journal article" date="2018" name="Evol. Lett.">
        <title>Horizontal gene cluster transfer increased hallucinogenic mushroom diversity.</title>
        <authorList>
            <person name="Reynolds H.T."/>
            <person name="Vijayakumar V."/>
            <person name="Gluck-Thaler E."/>
            <person name="Korotkin H.B."/>
            <person name="Matheny P.B."/>
            <person name="Slot J.C."/>
        </authorList>
    </citation>
    <scope>NUCLEOTIDE SEQUENCE [LARGE SCALE GENOMIC DNA]</scope>
    <source>
        <strain evidence="1 2">SRW20</strain>
    </source>
</reference>
<accession>A0A409W3Z1</accession>
<dbReference type="EMBL" id="NHYE01005419">
    <property type="protein sequence ID" value="PPQ73178.1"/>
    <property type="molecule type" value="Genomic_DNA"/>
</dbReference>
<comment type="caution">
    <text evidence="1">The sequence shown here is derived from an EMBL/GenBank/DDBJ whole genome shotgun (WGS) entry which is preliminary data.</text>
</comment>
<evidence type="ECO:0008006" key="3">
    <source>
        <dbReference type="Google" id="ProtNLM"/>
    </source>
</evidence>